<accession>A0A176WB16</accession>
<feature type="region of interest" description="Disordered" evidence="1">
    <location>
        <begin position="151"/>
        <end position="218"/>
    </location>
</feature>
<feature type="compositionally biased region" description="Acidic residues" evidence="1">
    <location>
        <begin position="70"/>
        <end position="80"/>
    </location>
</feature>
<evidence type="ECO:0000256" key="1">
    <source>
        <dbReference type="SAM" id="MobiDB-lite"/>
    </source>
</evidence>
<feature type="compositionally biased region" description="Basic and acidic residues" evidence="1">
    <location>
        <begin position="151"/>
        <end position="172"/>
    </location>
</feature>
<name>A0A176WB16_MARPO</name>
<gene>
    <name evidence="2" type="ORF">AXG93_773s1430</name>
</gene>
<evidence type="ECO:0000313" key="2">
    <source>
        <dbReference type="EMBL" id="OAE29903.1"/>
    </source>
</evidence>
<dbReference type="AlphaFoldDB" id="A0A176WB16"/>
<sequence length="448" mass="50455">MSECLQCSLGLRQCTALNLTIHGLGRVVRLLAVVGTWIRLDPAKQTDEEKGQQDDQGQQHIPRDMANEQVAEEEEVVETEGDGHESPRSGQRDIVREHDAAGRDGDPQRVRDEHPRQQSEPVGEIAQQVRQVLIRVLALDELVELVHNAEEQRAGQRENDVPHIQRRPECSVHGRQQVRAEPGAHDEKWSHDNEEEGAEEHEPQQQQRQQADSHRAPVDCVDQSQQRVAQAWMQLLRRRVPPRLKSPQQCLPGVPPVLCSVPRSLRDRVHHVHDCHSSSWPSYYGEWRNGDMEKWRTWELKYGEIWFNVAALTLFSGAGAPVFDVCAHGAREIRAISAFRTVRMDCSCLNLTPFHRFLSPQIGSVAIPGDETRVGRHGIYYCGGNSLRNGWTLVGGTMAENQGPELAGSGPVTVLQQSVRPIRSSRDPRHVPTPIKRAGDREFTSLSI</sequence>
<dbReference type="Proteomes" id="UP000077202">
    <property type="component" value="Unassembled WGS sequence"/>
</dbReference>
<evidence type="ECO:0000313" key="3">
    <source>
        <dbReference type="Proteomes" id="UP000077202"/>
    </source>
</evidence>
<dbReference type="EMBL" id="LVLJ01001380">
    <property type="protein sequence ID" value="OAE29903.1"/>
    <property type="molecule type" value="Genomic_DNA"/>
</dbReference>
<feature type="compositionally biased region" description="Basic and acidic residues" evidence="1">
    <location>
        <begin position="81"/>
        <end position="117"/>
    </location>
</feature>
<feature type="compositionally biased region" description="Basic and acidic residues" evidence="1">
    <location>
        <begin position="437"/>
        <end position="448"/>
    </location>
</feature>
<reference evidence="2" key="1">
    <citation type="submission" date="2016-03" db="EMBL/GenBank/DDBJ databases">
        <title>Mechanisms controlling the formation of the plant cell surface in tip-growing cells are functionally conserved among land plants.</title>
        <authorList>
            <person name="Honkanen S."/>
            <person name="Jones V.A."/>
            <person name="Morieri G."/>
            <person name="Champion C."/>
            <person name="Hetherington A.J."/>
            <person name="Kelly S."/>
            <person name="Saint-Marcoux D."/>
            <person name="Proust H."/>
            <person name="Prescott H."/>
            <person name="Dolan L."/>
        </authorList>
    </citation>
    <scope>NUCLEOTIDE SEQUENCE [LARGE SCALE GENOMIC DNA]</scope>
    <source>
        <tissue evidence="2">Whole gametophyte</tissue>
    </source>
</reference>
<organism evidence="2 3">
    <name type="scientific">Marchantia polymorpha subsp. ruderalis</name>
    <dbReference type="NCBI Taxonomy" id="1480154"/>
    <lineage>
        <taxon>Eukaryota</taxon>
        <taxon>Viridiplantae</taxon>
        <taxon>Streptophyta</taxon>
        <taxon>Embryophyta</taxon>
        <taxon>Marchantiophyta</taxon>
        <taxon>Marchantiopsida</taxon>
        <taxon>Marchantiidae</taxon>
        <taxon>Marchantiales</taxon>
        <taxon>Marchantiaceae</taxon>
        <taxon>Marchantia</taxon>
    </lineage>
</organism>
<feature type="region of interest" description="Disordered" evidence="1">
    <location>
        <begin position="421"/>
        <end position="448"/>
    </location>
</feature>
<protein>
    <submittedName>
        <fullName evidence="2">Uncharacterized protein</fullName>
    </submittedName>
</protein>
<feature type="region of interest" description="Disordered" evidence="1">
    <location>
        <begin position="45"/>
        <end position="124"/>
    </location>
</feature>
<comment type="caution">
    <text evidence="2">The sequence shown here is derived from an EMBL/GenBank/DDBJ whole genome shotgun (WGS) entry which is preliminary data.</text>
</comment>
<proteinExistence type="predicted"/>
<keyword evidence="3" id="KW-1185">Reference proteome</keyword>
<feature type="compositionally biased region" description="Basic and acidic residues" evidence="1">
    <location>
        <begin position="182"/>
        <end position="192"/>
    </location>
</feature>